<dbReference type="SUPFAM" id="SSF90257">
    <property type="entry name" value="Myosin rod fragments"/>
    <property type="match status" value="1"/>
</dbReference>
<evidence type="ECO:0000313" key="3">
    <source>
        <dbReference type="EMBL" id="KAI1694440.1"/>
    </source>
</evidence>
<evidence type="ECO:0000313" key="4">
    <source>
        <dbReference type="Proteomes" id="UP001201812"/>
    </source>
</evidence>
<gene>
    <name evidence="3" type="ORF">DdX_20115</name>
</gene>
<evidence type="ECO:0000256" key="2">
    <source>
        <dbReference type="SAM" id="MobiDB-lite"/>
    </source>
</evidence>
<reference evidence="3" key="1">
    <citation type="submission" date="2022-01" db="EMBL/GenBank/DDBJ databases">
        <title>Genome Sequence Resource for Two Populations of Ditylenchus destructor, the Migratory Endoparasitic Phytonematode.</title>
        <authorList>
            <person name="Zhang H."/>
            <person name="Lin R."/>
            <person name="Xie B."/>
        </authorList>
    </citation>
    <scope>NUCLEOTIDE SEQUENCE</scope>
    <source>
        <strain evidence="3">BazhouSP</strain>
    </source>
</reference>
<dbReference type="Gene3D" id="1.20.5.340">
    <property type="match status" value="1"/>
</dbReference>
<dbReference type="EMBL" id="JAKKPZ010000510">
    <property type="protein sequence ID" value="KAI1694440.1"/>
    <property type="molecule type" value="Genomic_DNA"/>
</dbReference>
<dbReference type="AlphaFoldDB" id="A0AAD4MLZ0"/>
<protein>
    <submittedName>
        <fullName evidence="3">Uncharacterized protein</fullName>
    </submittedName>
</protein>
<name>A0AAD4MLZ0_9BILA</name>
<accession>A0AAD4MLZ0</accession>
<sequence length="260" mass="29798">MNLESLVAELKARNATLEADHSSRLEEKQEEISDLKSKLQRSREFEDLMGSQLQECISDSVTNRRNQLAKEKVEVQLLLEKAENRLKNDEKNASRFKSEIEKLKAEKIQNEAKIEELSQQKSEFEAKIQEFVSAKAQDEGQIRELLSQNARLEANAKRLEQNKAEFSAKIQEMEGKLERAEENAKSVIQLRDDLEKAQKKVSDWEAFFASTFDKMKNCFDQRASRMSAEQKASPDSSSCNNDEDTPRPPKRAFHGSPGED</sequence>
<feature type="region of interest" description="Disordered" evidence="2">
    <location>
        <begin position="222"/>
        <end position="260"/>
    </location>
</feature>
<evidence type="ECO:0000256" key="1">
    <source>
        <dbReference type="SAM" id="Coils"/>
    </source>
</evidence>
<organism evidence="3 4">
    <name type="scientific">Ditylenchus destructor</name>
    <dbReference type="NCBI Taxonomy" id="166010"/>
    <lineage>
        <taxon>Eukaryota</taxon>
        <taxon>Metazoa</taxon>
        <taxon>Ecdysozoa</taxon>
        <taxon>Nematoda</taxon>
        <taxon>Chromadorea</taxon>
        <taxon>Rhabditida</taxon>
        <taxon>Tylenchina</taxon>
        <taxon>Tylenchomorpha</taxon>
        <taxon>Sphaerularioidea</taxon>
        <taxon>Anguinidae</taxon>
        <taxon>Anguininae</taxon>
        <taxon>Ditylenchus</taxon>
    </lineage>
</organism>
<dbReference type="Proteomes" id="UP001201812">
    <property type="component" value="Unassembled WGS sequence"/>
</dbReference>
<feature type="coiled-coil region" evidence="1">
    <location>
        <begin position="18"/>
        <end position="200"/>
    </location>
</feature>
<comment type="caution">
    <text evidence="3">The sequence shown here is derived from an EMBL/GenBank/DDBJ whole genome shotgun (WGS) entry which is preliminary data.</text>
</comment>
<keyword evidence="4" id="KW-1185">Reference proteome</keyword>
<proteinExistence type="predicted"/>
<keyword evidence="1" id="KW-0175">Coiled coil</keyword>